<dbReference type="AlphaFoldDB" id="A0AAD4HK12"/>
<name>A0AAD4HK12_9AGAM</name>
<dbReference type="Proteomes" id="UP001195769">
    <property type="component" value="Unassembled WGS sequence"/>
</dbReference>
<evidence type="ECO:0000313" key="2">
    <source>
        <dbReference type="Proteomes" id="UP001195769"/>
    </source>
</evidence>
<dbReference type="RefSeq" id="XP_041224928.1">
    <property type="nucleotide sequence ID" value="XM_041367221.1"/>
</dbReference>
<dbReference type="GeneID" id="64661519"/>
<protein>
    <submittedName>
        <fullName evidence="1">Uncharacterized protein</fullName>
    </submittedName>
</protein>
<reference evidence="1" key="1">
    <citation type="journal article" date="2020" name="New Phytol.">
        <title>Comparative genomics reveals dynamic genome evolution in host specialist ectomycorrhizal fungi.</title>
        <authorList>
            <person name="Lofgren L.A."/>
            <person name="Nguyen N.H."/>
            <person name="Vilgalys R."/>
            <person name="Ruytinx J."/>
            <person name="Liao H.L."/>
            <person name="Branco S."/>
            <person name="Kuo A."/>
            <person name="LaButti K."/>
            <person name="Lipzen A."/>
            <person name="Andreopoulos W."/>
            <person name="Pangilinan J."/>
            <person name="Riley R."/>
            <person name="Hundley H."/>
            <person name="Na H."/>
            <person name="Barry K."/>
            <person name="Grigoriev I.V."/>
            <person name="Stajich J.E."/>
            <person name="Kennedy P.G."/>
        </authorList>
    </citation>
    <scope>NUCLEOTIDE SEQUENCE</scope>
    <source>
        <strain evidence="1">FC203</strain>
    </source>
</reference>
<proteinExistence type="predicted"/>
<keyword evidence="2" id="KW-1185">Reference proteome</keyword>
<sequence length="562" mass="61516">MSVIEAVGMPHDDIYRPQPVVVMPCNPRPGLDDGEDFEAEINAIMSDESDSSDGSDSEQSGSDLDQLRLVLAVSGADAQMHEVRKALAMAQQAYNTTQSELHVLKRQYLALSSAVPARSRNCVLKKTSPLDSSISHQGQRYVLYCHFWVINDLFPTTPQPGVDSCSTTHWTSPEAKLKGAMAELYLFILKDLHHSMETYSQFASLLREVKYPAQHQGLCRHHLLFFQARSESFCQPAFEEAKCQRPPCLIEEKWQGRLHPSTPVLFTKPNAMAADDFLKSIVLIKIVRVEVFGKAILGGKTWGHPKGRGLRMGTQSVSEGMIAGAAILASLPHIPYLVLLIVRSQAHFLLTHDAELTAIGAETKIDYQKDYNFYLEHLLKGMPWAISVMEYFNKEVFNTTTTHSTPISTTLPAATPRTWEDDFLQELDNLDPVIRHPSPARSLAHARAPSPTLSALSNLSSSIPAAPAVIHDDLSISAAMNFTSSTQVSIGQTGVTSASTQVHFDLNQLSLANNDIGSLAAVPAPLATGSKVPTRRGCISAQAAQVTMAADKMLTEPAKTKH</sequence>
<comment type="caution">
    <text evidence="1">The sequence shown here is derived from an EMBL/GenBank/DDBJ whole genome shotgun (WGS) entry which is preliminary data.</text>
</comment>
<accession>A0AAD4HK12</accession>
<dbReference type="EMBL" id="JABBWK010000033">
    <property type="protein sequence ID" value="KAG1899352.1"/>
    <property type="molecule type" value="Genomic_DNA"/>
</dbReference>
<organism evidence="1 2">
    <name type="scientific">Suillus fuscotomentosus</name>
    <dbReference type="NCBI Taxonomy" id="1912939"/>
    <lineage>
        <taxon>Eukaryota</taxon>
        <taxon>Fungi</taxon>
        <taxon>Dikarya</taxon>
        <taxon>Basidiomycota</taxon>
        <taxon>Agaricomycotina</taxon>
        <taxon>Agaricomycetes</taxon>
        <taxon>Agaricomycetidae</taxon>
        <taxon>Boletales</taxon>
        <taxon>Suillineae</taxon>
        <taxon>Suillaceae</taxon>
        <taxon>Suillus</taxon>
    </lineage>
</organism>
<gene>
    <name evidence="1" type="ORF">F5891DRAFT_1189795</name>
</gene>
<evidence type="ECO:0000313" key="1">
    <source>
        <dbReference type="EMBL" id="KAG1899352.1"/>
    </source>
</evidence>